<feature type="domain" description="CBS" evidence="3">
    <location>
        <begin position="11"/>
        <end position="68"/>
    </location>
</feature>
<keyword evidence="5" id="KW-1185">Reference proteome</keyword>
<dbReference type="InterPro" id="IPR051257">
    <property type="entry name" value="Diverse_CBS-Domain"/>
</dbReference>
<dbReference type="AlphaFoldDB" id="A0A1E5L9T5"/>
<dbReference type="OrthoDB" id="2376642at2"/>
<protein>
    <recommendedName>
        <fullName evidence="3">CBS domain-containing protein</fullName>
    </recommendedName>
</protein>
<dbReference type="PANTHER" id="PTHR43080">
    <property type="entry name" value="CBS DOMAIN-CONTAINING PROTEIN CBSX3, MITOCHONDRIAL"/>
    <property type="match status" value="1"/>
</dbReference>
<reference evidence="4 5" key="1">
    <citation type="submission" date="2016-09" db="EMBL/GenBank/DDBJ databases">
        <title>Desulfuribacillus arsenicus sp. nov., an obligately anaerobic, dissimilatory arsenic- and antimonate-reducing bacterium isolated from anoxic sediments.</title>
        <authorList>
            <person name="Abin C.A."/>
            <person name="Hollibaugh J.T."/>
        </authorList>
    </citation>
    <scope>NUCLEOTIDE SEQUENCE [LARGE SCALE GENOMIC DNA]</scope>
    <source>
        <strain evidence="4 5">MLFW-2</strain>
    </source>
</reference>
<dbReference type="SMART" id="SM00116">
    <property type="entry name" value="CBS"/>
    <property type="match status" value="2"/>
</dbReference>
<comment type="caution">
    <text evidence="4">The sequence shown here is derived from an EMBL/GenBank/DDBJ whole genome shotgun (WGS) entry which is preliminary data.</text>
</comment>
<dbReference type="InterPro" id="IPR046342">
    <property type="entry name" value="CBS_dom_sf"/>
</dbReference>
<name>A0A1E5L9T5_9FIRM</name>
<dbReference type="InterPro" id="IPR000644">
    <property type="entry name" value="CBS_dom"/>
</dbReference>
<evidence type="ECO:0000313" key="5">
    <source>
        <dbReference type="Proteomes" id="UP000095255"/>
    </source>
</evidence>
<dbReference type="SUPFAM" id="SSF54631">
    <property type="entry name" value="CBS-domain pair"/>
    <property type="match status" value="1"/>
</dbReference>
<evidence type="ECO:0000256" key="1">
    <source>
        <dbReference type="ARBA" id="ARBA00023122"/>
    </source>
</evidence>
<dbReference type="Gene3D" id="3.10.580.10">
    <property type="entry name" value="CBS-domain"/>
    <property type="match status" value="1"/>
</dbReference>
<dbReference type="PROSITE" id="PS51371">
    <property type="entry name" value="CBS"/>
    <property type="match status" value="2"/>
</dbReference>
<dbReference type="PANTHER" id="PTHR43080:SF2">
    <property type="entry name" value="CBS DOMAIN-CONTAINING PROTEIN"/>
    <property type="match status" value="1"/>
</dbReference>
<gene>
    <name evidence="4" type="ORF">BHU72_01160</name>
</gene>
<feature type="domain" description="CBS" evidence="3">
    <location>
        <begin position="92"/>
        <end position="146"/>
    </location>
</feature>
<dbReference type="STRING" id="1390249.BHU72_01160"/>
<evidence type="ECO:0000259" key="3">
    <source>
        <dbReference type="PROSITE" id="PS51371"/>
    </source>
</evidence>
<evidence type="ECO:0000256" key="2">
    <source>
        <dbReference type="PROSITE-ProRule" id="PRU00703"/>
    </source>
</evidence>
<dbReference type="Pfam" id="PF00571">
    <property type="entry name" value="CBS"/>
    <property type="match status" value="2"/>
</dbReference>
<organism evidence="4 5">
    <name type="scientific">Desulfuribacillus stibiiarsenatis</name>
    <dbReference type="NCBI Taxonomy" id="1390249"/>
    <lineage>
        <taxon>Bacteria</taxon>
        <taxon>Bacillati</taxon>
        <taxon>Bacillota</taxon>
        <taxon>Desulfuribacillia</taxon>
        <taxon>Desulfuribacillales</taxon>
        <taxon>Desulfuribacillaceae</taxon>
        <taxon>Desulfuribacillus</taxon>
    </lineage>
</organism>
<dbReference type="EMBL" id="MJAT01000001">
    <property type="protein sequence ID" value="OEH86900.1"/>
    <property type="molecule type" value="Genomic_DNA"/>
</dbReference>
<sequence>MPKVSDVYMEITKEPTTVNENDSLETIRKTLLENPVSRCVYVLNHEQRFIGIITVKEIITTIGFRSSSRGSQSLSLRNMLQYLSKDIKAKDIMRPPIAVKVEDSFQEAIRLMMLHGYEEIAVVDGENRLIGDLNSYEILNCITLDN</sequence>
<dbReference type="Proteomes" id="UP000095255">
    <property type="component" value="Unassembled WGS sequence"/>
</dbReference>
<proteinExistence type="predicted"/>
<keyword evidence="1 2" id="KW-0129">CBS domain</keyword>
<accession>A0A1E5L9T5</accession>
<evidence type="ECO:0000313" key="4">
    <source>
        <dbReference type="EMBL" id="OEH86900.1"/>
    </source>
</evidence>
<dbReference type="RefSeq" id="WP_069700778.1">
    <property type="nucleotide sequence ID" value="NZ_MJAT01000001.1"/>
</dbReference>